<reference evidence="5" key="1">
    <citation type="submission" date="2019-10" db="EMBL/GenBank/DDBJ databases">
        <authorList>
            <person name="Zhang R."/>
            <person name="Pan Y."/>
            <person name="Wang J."/>
            <person name="Ma R."/>
            <person name="Yu S."/>
        </authorList>
    </citation>
    <scope>NUCLEOTIDE SEQUENCE</scope>
    <source>
        <strain evidence="5">LA-IB0</strain>
        <tissue evidence="5">Leaf</tissue>
    </source>
</reference>
<organism evidence="5 6">
    <name type="scientific">Buddleja alternifolia</name>
    <dbReference type="NCBI Taxonomy" id="168488"/>
    <lineage>
        <taxon>Eukaryota</taxon>
        <taxon>Viridiplantae</taxon>
        <taxon>Streptophyta</taxon>
        <taxon>Embryophyta</taxon>
        <taxon>Tracheophyta</taxon>
        <taxon>Spermatophyta</taxon>
        <taxon>Magnoliopsida</taxon>
        <taxon>eudicotyledons</taxon>
        <taxon>Gunneridae</taxon>
        <taxon>Pentapetalae</taxon>
        <taxon>asterids</taxon>
        <taxon>lamiids</taxon>
        <taxon>Lamiales</taxon>
        <taxon>Scrophulariaceae</taxon>
        <taxon>Buddlejeae</taxon>
        <taxon>Buddleja</taxon>
    </lineage>
</organism>
<protein>
    <recommendedName>
        <fullName evidence="4">Rubisco LSMT substrate-binding domain-containing protein</fullName>
    </recommendedName>
</protein>
<dbReference type="AlphaFoldDB" id="A0AAV6YF53"/>
<dbReference type="PANTHER" id="PTHR13271">
    <property type="entry name" value="UNCHARACTERIZED PUTATIVE METHYLTRANSFERASE"/>
    <property type="match status" value="1"/>
</dbReference>
<feature type="domain" description="Rubisco LSMT substrate-binding" evidence="4">
    <location>
        <begin position="340"/>
        <end position="408"/>
    </location>
</feature>
<dbReference type="CDD" id="cd10527">
    <property type="entry name" value="SET_LSMT"/>
    <property type="match status" value="1"/>
</dbReference>
<dbReference type="SUPFAM" id="SSF81822">
    <property type="entry name" value="RuBisCo LSMT C-terminal, substrate-binding domain"/>
    <property type="match status" value="1"/>
</dbReference>
<evidence type="ECO:0000313" key="6">
    <source>
        <dbReference type="Proteomes" id="UP000826271"/>
    </source>
</evidence>
<evidence type="ECO:0000313" key="5">
    <source>
        <dbReference type="EMBL" id="KAG8391117.1"/>
    </source>
</evidence>
<keyword evidence="2" id="KW-0808">Transferase</keyword>
<evidence type="ECO:0000256" key="1">
    <source>
        <dbReference type="ARBA" id="ARBA00022603"/>
    </source>
</evidence>
<dbReference type="InterPro" id="IPR050600">
    <property type="entry name" value="SETD3_SETD6_MTase"/>
</dbReference>
<dbReference type="InterPro" id="IPR036464">
    <property type="entry name" value="Rubisco_LSMT_subst-bd_sf"/>
</dbReference>
<name>A0AAV6YF53_9LAMI</name>
<dbReference type="GO" id="GO:0032259">
    <property type="term" value="P:methylation"/>
    <property type="evidence" value="ECO:0007669"/>
    <property type="project" value="UniProtKB-KW"/>
</dbReference>
<dbReference type="Proteomes" id="UP000826271">
    <property type="component" value="Unassembled WGS sequence"/>
</dbReference>
<dbReference type="PANTHER" id="PTHR13271:SF91">
    <property type="entry name" value="PROTEIN SET DOMAIN GROUP 40"/>
    <property type="match status" value="1"/>
</dbReference>
<accession>A0AAV6YF53</accession>
<dbReference type="InterPro" id="IPR046341">
    <property type="entry name" value="SET_dom_sf"/>
</dbReference>
<dbReference type="Gene3D" id="3.90.1410.10">
    <property type="entry name" value="set domain protein methyltransferase, domain 1"/>
    <property type="match status" value="1"/>
</dbReference>
<dbReference type="Gene3D" id="3.90.1420.10">
    <property type="entry name" value="Rubisco LSMT, substrate-binding domain"/>
    <property type="match status" value="1"/>
</dbReference>
<gene>
    <name evidence="5" type="ORF">BUALT_Bualt01G0154600</name>
</gene>
<proteinExistence type="predicted"/>
<dbReference type="Pfam" id="PF09273">
    <property type="entry name" value="Rubis-subs-bind"/>
    <property type="match status" value="1"/>
</dbReference>
<dbReference type="EMBL" id="WHWC01000001">
    <property type="protein sequence ID" value="KAG8391117.1"/>
    <property type="molecule type" value="Genomic_DNA"/>
</dbReference>
<evidence type="ECO:0000256" key="2">
    <source>
        <dbReference type="ARBA" id="ARBA00022679"/>
    </source>
</evidence>
<keyword evidence="3" id="KW-0949">S-adenosyl-L-methionine</keyword>
<keyword evidence="1" id="KW-0489">Methyltransferase</keyword>
<keyword evidence="6" id="KW-1185">Reference proteome</keyword>
<dbReference type="InterPro" id="IPR015353">
    <property type="entry name" value="Rubisco_LSMT_subst-bd"/>
</dbReference>
<dbReference type="GO" id="GO:0016279">
    <property type="term" value="F:protein-lysine N-methyltransferase activity"/>
    <property type="evidence" value="ECO:0007669"/>
    <property type="project" value="TreeGrafter"/>
</dbReference>
<evidence type="ECO:0000256" key="3">
    <source>
        <dbReference type="ARBA" id="ARBA00022691"/>
    </source>
</evidence>
<evidence type="ECO:0000259" key="4">
    <source>
        <dbReference type="Pfam" id="PF09273"/>
    </source>
</evidence>
<comment type="caution">
    <text evidence="5">The sequence shown here is derived from an EMBL/GenBank/DDBJ whole genome shotgun (WGS) entry which is preliminary data.</text>
</comment>
<sequence>MEEEEEENLQSFLQWAAALGISDSINNNNNSASSSSSSSCLGRSLSVSHFPEAGGKGELILRVPKSALMTTHSLITKHQKQVLSSALEKYPLLSSTQILSIVLLNELDKGRSSCWYPYLKQMPRSYDLLASFGQFEIEALQIDDAIWTAQKAVQKGKMEWEEAKPLMSELNIKPQLITFKAWLWASATISSRTMHIPWDTAGCLCPVGDFFNYAPPEEDPCHLKDSKACGTDSNSHITSSCEGERTGNSTEEIFDSNVDRLIDAGYDEAVASYCFYAKRHYREGDQVLLSYGTYTNLELLEHYGFLLQENPNDKAFMSLEPEMYSLCSWPKESLYISQDGKPSFALLSTIRLWATPVVKRRSVKHIAFSGHQISSENEVAVMEWLANRCQALLSSFSTSIEEDTLMLRIIEKIQDFDVPTSDYCETPSVLRNEICSFLESKNVLSGKSSASSHVSRKTRRLIYRWKLAVQWRHMYKRILSDCILCCNKMLDDHSRC</sequence>
<dbReference type="SUPFAM" id="SSF82199">
    <property type="entry name" value="SET domain"/>
    <property type="match status" value="1"/>
</dbReference>